<evidence type="ECO:0000256" key="14">
    <source>
        <dbReference type="SAM" id="SignalP"/>
    </source>
</evidence>
<dbReference type="Pfam" id="PF00069">
    <property type="entry name" value="Pkinase"/>
    <property type="match status" value="1"/>
</dbReference>
<dbReference type="PROSITE" id="PS00107">
    <property type="entry name" value="PROTEIN_KINASE_ATP"/>
    <property type="match status" value="1"/>
</dbReference>
<dbReference type="InterPro" id="IPR032675">
    <property type="entry name" value="LRR_dom_sf"/>
</dbReference>
<evidence type="ECO:0000256" key="2">
    <source>
        <dbReference type="ARBA" id="ARBA00008684"/>
    </source>
</evidence>
<dbReference type="Proteomes" id="UP000822688">
    <property type="component" value="Chromosome 4"/>
</dbReference>
<dbReference type="Pfam" id="PF00560">
    <property type="entry name" value="LRR_1"/>
    <property type="match status" value="2"/>
</dbReference>
<evidence type="ECO:0000256" key="6">
    <source>
        <dbReference type="ARBA" id="ARBA00022737"/>
    </source>
</evidence>
<dbReference type="Gene3D" id="3.30.200.20">
    <property type="entry name" value="Phosphorylase Kinase, domain 1"/>
    <property type="match status" value="1"/>
</dbReference>
<dbReference type="PANTHER" id="PTHR48007">
    <property type="entry name" value="LEUCINE-RICH REPEAT RECEPTOR-LIKE PROTEIN KINASE PXC1"/>
    <property type="match status" value="1"/>
</dbReference>
<evidence type="ECO:0000313" key="16">
    <source>
        <dbReference type="EMBL" id="KAG0578750.1"/>
    </source>
</evidence>
<dbReference type="FunFam" id="3.80.10.10:FF:000129">
    <property type="entry name" value="Leucine-rich repeat receptor-like kinase"/>
    <property type="match status" value="1"/>
</dbReference>
<dbReference type="EMBL" id="CM026424">
    <property type="protein sequence ID" value="KAG0578751.1"/>
    <property type="molecule type" value="Genomic_DNA"/>
</dbReference>
<keyword evidence="10" id="KW-1133">Transmembrane helix</keyword>
<dbReference type="PROSITE" id="PS00108">
    <property type="entry name" value="PROTEIN_KINASE_ST"/>
    <property type="match status" value="1"/>
</dbReference>
<evidence type="ECO:0000256" key="8">
    <source>
        <dbReference type="ARBA" id="ARBA00022777"/>
    </source>
</evidence>
<keyword evidence="14" id="KW-0732">Signal</keyword>
<dbReference type="SUPFAM" id="SSF52058">
    <property type="entry name" value="L domain-like"/>
    <property type="match status" value="1"/>
</dbReference>
<evidence type="ECO:0000256" key="9">
    <source>
        <dbReference type="ARBA" id="ARBA00022840"/>
    </source>
</evidence>
<comment type="subcellular location">
    <subcellularLocation>
        <location evidence="1">Membrane</location>
        <topology evidence="1">Single-pass membrane protein</topology>
    </subcellularLocation>
</comment>
<dbReference type="PROSITE" id="PS50011">
    <property type="entry name" value="PROTEIN_KINASE_DOM"/>
    <property type="match status" value="1"/>
</dbReference>
<dbReference type="InterPro" id="IPR000719">
    <property type="entry name" value="Prot_kinase_dom"/>
</dbReference>
<name>A0A8T0I557_CERPU</name>
<feature type="binding site" evidence="13">
    <location>
        <position position="295"/>
    </location>
    <ligand>
        <name>ATP</name>
        <dbReference type="ChEBI" id="CHEBI:30616"/>
    </ligand>
</feature>
<feature type="signal peptide" evidence="14">
    <location>
        <begin position="1"/>
        <end position="38"/>
    </location>
</feature>
<keyword evidence="5" id="KW-0812">Transmembrane</keyword>
<dbReference type="Pfam" id="PF08263">
    <property type="entry name" value="LRRNT_2"/>
    <property type="match status" value="1"/>
</dbReference>
<dbReference type="AlphaFoldDB" id="A0A8T0I557"/>
<comment type="caution">
    <text evidence="16">The sequence shown here is derived from an EMBL/GenBank/DDBJ whole genome shotgun (WGS) entry which is preliminary data.</text>
</comment>
<dbReference type="InterPro" id="IPR017441">
    <property type="entry name" value="Protein_kinase_ATP_BS"/>
</dbReference>
<keyword evidence="4" id="KW-0808">Transferase</keyword>
<sequence>MLLAAASWMGRREYPPAKGGFVFLFVLWTLFDTESIFALNDEGHALVEFGSRLNDTGGNLRGWNFSHSSPCGWNGVTCSKDLLVVSINLSRKQLGGYLSLDVTRLSQLQVLNLSSNGFQGAIPAFWGNSASLRILDVSHNGLTGEIPQELNRLLNLSFLFEGNDELCGKPARRNCKSIRSLLEAAESPAGASEAPAKQLSVGEIVAICISAFVVSKITLFSIWYCRRRKIRSHYEVKLSGGRMIMFQLTGQVTPLSKAVLHKTLKLKPQDIIGSGGYGKVYKLVMDDLSTFAVKKLTQSGLDRDMGFERELQTLADVRHKNLVTLRGYYSAPEINLLVYDLMPNGNLETVLHDYEKRNTKPIDWELRIRIALGVARGLSYLHYDCIPHIIHRDIKCSNILLDANMEAHVADFGLAKFINPYETHVTTMAAGTLGYLPPEYLETGKITEKGDVYSYGIVLLELLTRKRPNDDSFRDHNFNIVEWANALLEEDHPEDIFDEKILGTAPDEDLLTALSMALHCTDGMPKARPTMQHIVKMLESLHGDEEDLSVCSSRNLSCRIGSVVKETQTNANSCPGTRMVYPCDAV</sequence>
<keyword evidence="6" id="KW-0677">Repeat</keyword>
<dbReference type="InterPro" id="IPR008271">
    <property type="entry name" value="Ser/Thr_kinase_AS"/>
</dbReference>
<dbReference type="PANTHER" id="PTHR48007:SF76">
    <property type="entry name" value="OS03G0145102 PROTEIN"/>
    <property type="match status" value="1"/>
</dbReference>
<evidence type="ECO:0000256" key="12">
    <source>
        <dbReference type="ARBA" id="ARBA00023170"/>
    </source>
</evidence>
<gene>
    <name evidence="16" type="ORF">KC19_4G047100</name>
</gene>
<evidence type="ECO:0000256" key="10">
    <source>
        <dbReference type="ARBA" id="ARBA00022989"/>
    </source>
</evidence>
<keyword evidence="3" id="KW-0433">Leucine-rich repeat</keyword>
<evidence type="ECO:0000256" key="11">
    <source>
        <dbReference type="ARBA" id="ARBA00023136"/>
    </source>
</evidence>
<dbReference type="InterPro" id="IPR011009">
    <property type="entry name" value="Kinase-like_dom_sf"/>
</dbReference>
<dbReference type="EMBL" id="CM026424">
    <property type="protein sequence ID" value="KAG0578752.1"/>
    <property type="molecule type" value="Genomic_DNA"/>
</dbReference>
<dbReference type="SMART" id="SM00220">
    <property type="entry name" value="S_TKc"/>
    <property type="match status" value="1"/>
</dbReference>
<dbReference type="InterPro" id="IPR046959">
    <property type="entry name" value="PRK1-6/SRF4-like"/>
</dbReference>
<keyword evidence="11" id="KW-0472">Membrane</keyword>
<keyword evidence="17" id="KW-1185">Reference proteome</keyword>
<dbReference type="FunFam" id="1.10.510.10:FF:000146">
    <property type="entry name" value="LRR receptor-like serine/threonine-protein kinase IOS1"/>
    <property type="match status" value="1"/>
</dbReference>
<dbReference type="SUPFAM" id="SSF56112">
    <property type="entry name" value="Protein kinase-like (PK-like)"/>
    <property type="match status" value="1"/>
</dbReference>
<evidence type="ECO:0000256" key="4">
    <source>
        <dbReference type="ARBA" id="ARBA00022679"/>
    </source>
</evidence>
<comment type="similarity">
    <text evidence="2">Belongs to the protein kinase superfamily. Ser/Thr protein kinase family.</text>
</comment>
<reference evidence="16" key="1">
    <citation type="submission" date="2020-06" db="EMBL/GenBank/DDBJ databases">
        <title>WGS assembly of Ceratodon purpureus strain R40.</title>
        <authorList>
            <person name="Carey S.B."/>
            <person name="Jenkins J."/>
            <person name="Shu S."/>
            <person name="Lovell J.T."/>
            <person name="Sreedasyam A."/>
            <person name="Maumus F."/>
            <person name="Tiley G.P."/>
            <person name="Fernandez-Pozo N."/>
            <person name="Barry K."/>
            <person name="Chen C."/>
            <person name="Wang M."/>
            <person name="Lipzen A."/>
            <person name="Daum C."/>
            <person name="Saski C.A."/>
            <person name="Payton A.C."/>
            <person name="Mcbreen J.C."/>
            <person name="Conrad R.E."/>
            <person name="Kollar L.M."/>
            <person name="Olsson S."/>
            <person name="Huttunen S."/>
            <person name="Landis J.B."/>
            <person name="Wickett N.J."/>
            <person name="Johnson M.G."/>
            <person name="Rensing S.A."/>
            <person name="Grimwood J."/>
            <person name="Schmutz J."/>
            <person name="Mcdaniel S.F."/>
        </authorList>
    </citation>
    <scope>NUCLEOTIDE SEQUENCE</scope>
    <source>
        <strain evidence="16">R40</strain>
    </source>
</reference>
<evidence type="ECO:0000256" key="3">
    <source>
        <dbReference type="ARBA" id="ARBA00022614"/>
    </source>
</evidence>
<evidence type="ECO:0000259" key="15">
    <source>
        <dbReference type="PROSITE" id="PS50011"/>
    </source>
</evidence>
<keyword evidence="12" id="KW-0675">Receptor</keyword>
<dbReference type="Gene3D" id="3.80.10.10">
    <property type="entry name" value="Ribonuclease Inhibitor"/>
    <property type="match status" value="1"/>
</dbReference>
<accession>A0A8T0I557</accession>
<organism evidence="16 17">
    <name type="scientific">Ceratodon purpureus</name>
    <name type="common">Fire moss</name>
    <name type="synonym">Dicranum purpureum</name>
    <dbReference type="NCBI Taxonomy" id="3225"/>
    <lineage>
        <taxon>Eukaryota</taxon>
        <taxon>Viridiplantae</taxon>
        <taxon>Streptophyta</taxon>
        <taxon>Embryophyta</taxon>
        <taxon>Bryophyta</taxon>
        <taxon>Bryophytina</taxon>
        <taxon>Bryopsida</taxon>
        <taxon>Dicranidae</taxon>
        <taxon>Pseudoditrichales</taxon>
        <taxon>Ditrichaceae</taxon>
        <taxon>Ceratodon</taxon>
    </lineage>
</organism>
<evidence type="ECO:0000313" key="17">
    <source>
        <dbReference type="Proteomes" id="UP000822688"/>
    </source>
</evidence>
<evidence type="ECO:0000256" key="7">
    <source>
        <dbReference type="ARBA" id="ARBA00022741"/>
    </source>
</evidence>
<dbReference type="InterPro" id="IPR013210">
    <property type="entry name" value="LRR_N_plant-typ"/>
</dbReference>
<keyword evidence="7 13" id="KW-0547">Nucleotide-binding</keyword>
<evidence type="ECO:0000256" key="5">
    <source>
        <dbReference type="ARBA" id="ARBA00022692"/>
    </source>
</evidence>
<keyword evidence="8" id="KW-0418">Kinase</keyword>
<dbReference type="GO" id="GO:0016020">
    <property type="term" value="C:membrane"/>
    <property type="evidence" value="ECO:0007669"/>
    <property type="project" value="UniProtKB-SubCell"/>
</dbReference>
<proteinExistence type="inferred from homology"/>
<evidence type="ECO:0000256" key="13">
    <source>
        <dbReference type="PROSITE-ProRule" id="PRU10141"/>
    </source>
</evidence>
<dbReference type="GO" id="GO:0004672">
    <property type="term" value="F:protein kinase activity"/>
    <property type="evidence" value="ECO:0007669"/>
    <property type="project" value="InterPro"/>
</dbReference>
<keyword evidence="9 13" id="KW-0067">ATP-binding</keyword>
<dbReference type="InterPro" id="IPR001611">
    <property type="entry name" value="Leu-rich_rpt"/>
</dbReference>
<dbReference type="GO" id="GO:0005524">
    <property type="term" value="F:ATP binding"/>
    <property type="evidence" value="ECO:0007669"/>
    <property type="project" value="UniProtKB-UniRule"/>
</dbReference>
<feature type="chain" id="PRO_5036274561" description="Protein kinase domain-containing protein" evidence="14">
    <location>
        <begin position="39"/>
        <end position="586"/>
    </location>
</feature>
<protein>
    <recommendedName>
        <fullName evidence="15">Protein kinase domain-containing protein</fullName>
    </recommendedName>
</protein>
<dbReference type="FunFam" id="3.30.200.20:FF:000434">
    <property type="entry name" value="Receptor-like serine/threonine-protein kinase"/>
    <property type="match status" value="1"/>
</dbReference>
<dbReference type="EMBL" id="CM026424">
    <property type="protein sequence ID" value="KAG0578750.1"/>
    <property type="molecule type" value="Genomic_DNA"/>
</dbReference>
<feature type="domain" description="Protein kinase" evidence="15">
    <location>
        <begin position="266"/>
        <end position="541"/>
    </location>
</feature>
<evidence type="ECO:0000256" key="1">
    <source>
        <dbReference type="ARBA" id="ARBA00004167"/>
    </source>
</evidence>
<dbReference type="Gene3D" id="1.10.510.10">
    <property type="entry name" value="Transferase(Phosphotransferase) domain 1"/>
    <property type="match status" value="1"/>
</dbReference>